<keyword evidence="3" id="KW-1185">Reference proteome</keyword>
<name>A0A839ESD7_9HYPH</name>
<feature type="signal peptide" evidence="1">
    <location>
        <begin position="1"/>
        <end position="24"/>
    </location>
</feature>
<proteinExistence type="predicted"/>
<dbReference type="RefSeq" id="WP_348643908.1">
    <property type="nucleotide sequence ID" value="NZ_JACGXN010000007.1"/>
</dbReference>
<keyword evidence="1" id="KW-0732">Signal</keyword>
<reference evidence="2 3" key="1">
    <citation type="submission" date="2020-07" db="EMBL/GenBank/DDBJ databases">
        <title>Genomic Encyclopedia of Type Strains, Phase IV (KMG-V): Genome sequencing to study the core and pangenomes of soil and plant-associated prokaryotes.</title>
        <authorList>
            <person name="Whitman W."/>
        </authorList>
    </citation>
    <scope>NUCLEOTIDE SEQUENCE [LARGE SCALE GENOMIC DNA]</scope>
    <source>
        <strain evidence="2 3">AN3</strain>
    </source>
</reference>
<protein>
    <submittedName>
        <fullName evidence="2">Uncharacterized protein</fullName>
    </submittedName>
</protein>
<sequence length="417" mass="45815">MKKLISLILAAGFVCFNLAATARADNAATELFQKYLANGRIGEADEQLLAMAAKATNNADAQLGLGLVRSARAFEKLSQSLYKYGFGSKSDGYEMLLGRGSSEIAKNYNPEPVTYEQFRGILATFIADLDSADKALAAVGDKPAKLKVDLSVAGFDWNGDGTVGPEDHIGRAFADTNENGEPLPFIVGFDTADAKWLQGYDNLLMAVAKAWLSHDFSESWNSSFSVVFPRAVSTMSEANGKGAEEETMFGLNKAQADDIADAITLLHTIRWPVADKAMWGEVRDHLKKVIVLNRETWALIDKETDDDHEWLPGPKQKSGVLPSFDVTPERIQAWLAVLSQFEAALDGKILVPHWRFDKGINLAKVFDDPKPFDLVLWITGPAAVPYLQDGPAMSNGEWRQITNIFEGNFAAYAFYFN</sequence>
<comment type="caution">
    <text evidence="2">The sequence shown here is derived from an EMBL/GenBank/DDBJ whole genome shotgun (WGS) entry which is preliminary data.</text>
</comment>
<evidence type="ECO:0000313" key="2">
    <source>
        <dbReference type="EMBL" id="MBA8880434.1"/>
    </source>
</evidence>
<dbReference type="EMBL" id="JACGXN010000007">
    <property type="protein sequence ID" value="MBA8880434.1"/>
    <property type="molecule type" value="Genomic_DNA"/>
</dbReference>
<organism evidence="2 3">
    <name type="scientific">Phyllobacterium myrsinacearum</name>
    <dbReference type="NCBI Taxonomy" id="28101"/>
    <lineage>
        <taxon>Bacteria</taxon>
        <taxon>Pseudomonadati</taxon>
        <taxon>Pseudomonadota</taxon>
        <taxon>Alphaproteobacteria</taxon>
        <taxon>Hyphomicrobiales</taxon>
        <taxon>Phyllobacteriaceae</taxon>
        <taxon>Phyllobacterium</taxon>
    </lineage>
</organism>
<dbReference type="AlphaFoldDB" id="A0A839ESD7"/>
<evidence type="ECO:0000313" key="3">
    <source>
        <dbReference type="Proteomes" id="UP000549052"/>
    </source>
</evidence>
<feature type="chain" id="PRO_5032887230" evidence="1">
    <location>
        <begin position="25"/>
        <end position="417"/>
    </location>
</feature>
<dbReference type="Proteomes" id="UP000549052">
    <property type="component" value="Unassembled WGS sequence"/>
</dbReference>
<evidence type="ECO:0000256" key="1">
    <source>
        <dbReference type="SAM" id="SignalP"/>
    </source>
</evidence>
<gene>
    <name evidence="2" type="ORF">FHW16_004154</name>
</gene>
<accession>A0A839ESD7</accession>